<dbReference type="InterPro" id="IPR036747">
    <property type="entry name" value="ASF1-like_sf"/>
</dbReference>
<dbReference type="GO" id="GO:0006337">
    <property type="term" value="P:nucleosome disassembly"/>
    <property type="evidence" value="ECO:0007669"/>
    <property type="project" value="InterPro"/>
</dbReference>
<accession>A0A177B1G5</accession>
<dbReference type="PANTHER" id="PTHR12040:SF0">
    <property type="entry name" value="HISTONE CHAPERONE ASF1"/>
    <property type="match status" value="1"/>
</dbReference>
<feature type="non-terminal residue" evidence="8">
    <location>
        <position position="261"/>
    </location>
</feature>
<dbReference type="InterPro" id="IPR006818">
    <property type="entry name" value="ASF1-like"/>
</dbReference>
<dbReference type="EMBL" id="LWCA01000513">
    <property type="protein sequence ID" value="OAF68105.1"/>
    <property type="molecule type" value="Genomic_DNA"/>
</dbReference>
<protein>
    <submittedName>
        <fullName evidence="8">Anti-silencing function protein 1</fullName>
    </submittedName>
</protein>
<dbReference type="PIRSF" id="PIRSF037759">
    <property type="entry name" value="Histone_Asf1"/>
    <property type="match status" value="1"/>
</dbReference>
<dbReference type="OrthoDB" id="29755at2759"/>
<comment type="subcellular location">
    <subcellularLocation>
        <location evidence="1">Nucleus</location>
    </subcellularLocation>
</comment>
<evidence type="ECO:0000313" key="9">
    <source>
        <dbReference type="Proteomes" id="UP000078046"/>
    </source>
</evidence>
<dbReference type="GO" id="GO:0000785">
    <property type="term" value="C:chromatin"/>
    <property type="evidence" value="ECO:0007669"/>
    <property type="project" value="TreeGrafter"/>
</dbReference>
<comment type="caution">
    <text evidence="8">The sequence shown here is derived from an EMBL/GenBank/DDBJ whole genome shotgun (WGS) entry which is preliminary data.</text>
</comment>
<dbReference type="GO" id="GO:0006334">
    <property type="term" value="P:nucleosome assembly"/>
    <property type="evidence" value="ECO:0007669"/>
    <property type="project" value="InterPro"/>
</dbReference>
<dbReference type="Proteomes" id="UP000078046">
    <property type="component" value="Unassembled WGS sequence"/>
</dbReference>
<comment type="similarity">
    <text evidence="2">Belongs to the ASF1 family.</text>
</comment>
<evidence type="ECO:0000256" key="3">
    <source>
        <dbReference type="ARBA" id="ARBA00023015"/>
    </source>
</evidence>
<evidence type="ECO:0000256" key="1">
    <source>
        <dbReference type="ARBA" id="ARBA00004123"/>
    </source>
</evidence>
<reference evidence="8 9" key="1">
    <citation type="submission" date="2016-04" db="EMBL/GenBank/DDBJ databases">
        <title>The genome of Intoshia linei affirms orthonectids as highly simplified spiralians.</title>
        <authorList>
            <person name="Mikhailov K.V."/>
            <person name="Slusarev G.S."/>
            <person name="Nikitin M.A."/>
            <person name="Logacheva M.D."/>
            <person name="Penin A."/>
            <person name="Aleoshin V."/>
            <person name="Panchin Y.V."/>
        </authorList>
    </citation>
    <scope>NUCLEOTIDE SEQUENCE [LARGE SCALE GENOMIC DNA]</scope>
    <source>
        <strain evidence="8">Intl2013</strain>
        <tissue evidence="8">Whole animal</tissue>
    </source>
</reference>
<dbReference type="GO" id="GO:0005634">
    <property type="term" value="C:nucleus"/>
    <property type="evidence" value="ECO:0007669"/>
    <property type="project" value="UniProtKB-SubCell"/>
</dbReference>
<evidence type="ECO:0000256" key="6">
    <source>
        <dbReference type="ARBA" id="ARBA00023242"/>
    </source>
</evidence>
<organism evidence="8 9">
    <name type="scientific">Intoshia linei</name>
    <dbReference type="NCBI Taxonomy" id="1819745"/>
    <lineage>
        <taxon>Eukaryota</taxon>
        <taxon>Metazoa</taxon>
        <taxon>Spiralia</taxon>
        <taxon>Lophotrochozoa</taxon>
        <taxon>Mesozoa</taxon>
        <taxon>Orthonectida</taxon>
        <taxon>Rhopaluridae</taxon>
        <taxon>Intoshia</taxon>
    </lineage>
</organism>
<keyword evidence="3" id="KW-0805">Transcription regulation</keyword>
<evidence type="ECO:0000256" key="5">
    <source>
        <dbReference type="ARBA" id="ARBA00023186"/>
    </source>
</evidence>
<keyword evidence="4" id="KW-0804">Transcription</keyword>
<evidence type="ECO:0000256" key="7">
    <source>
        <dbReference type="SAM" id="MobiDB-lite"/>
    </source>
</evidence>
<dbReference type="PANTHER" id="PTHR12040">
    <property type="entry name" value="ANTI-SILENCING PROTEIN 1"/>
    <property type="match status" value="1"/>
</dbReference>
<dbReference type="GO" id="GO:0006335">
    <property type="term" value="P:DNA replication-dependent chromatin assembly"/>
    <property type="evidence" value="ECO:0007669"/>
    <property type="project" value="TreeGrafter"/>
</dbReference>
<dbReference type="GO" id="GO:0042393">
    <property type="term" value="F:histone binding"/>
    <property type="evidence" value="ECO:0007669"/>
    <property type="project" value="InterPro"/>
</dbReference>
<feature type="compositionally biased region" description="Acidic residues" evidence="7">
    <location>
        <begin position="212"/>
        <end position="225"/>
    </location>
</feature>
<dbReference type="AlphaFoldDB" id="A0A177B1G5"/>
<feature type="region of interest" description="Disordered" evidence="7">
    <location>
        <begin position="174"/>
        <end position="261"/>
    </location>
</feature>
<evidence type="ECO:0000313" key="8">
    <source>
        <dbReference type="EMBL" id="OAF68105.1"/>
    </source>
</evidence>
<name>A0A177B1G5_9BILA</name>
<dbReference type="InterPro" id="IPR017282">
    <property type="entry name" value="Hist_deposition_Asf1"/>
</dbReference>
<proteinExistence type="inferred from homology"/>
<evidence type="ECO:0000256" key="4">
    <source>
        <dbReference type="ARBA" id="ARBA00023163"/>
    </source>
</evidence>
<gene>
    <name evidence="8" type="ORF">A3Q56_04171</name>
</gene>
<keyword evidence="6" id="KW-0539">Nucleus</keyword>
<feature type="compositionally biased region" description="Basic and acidic residues" evidence="7">
    <location>
        <begin position="174"/>
        <end position="188"/>
    </location>
</feature>
<dbReference type="SUPFAM" id="SSF101546">
    <property type="entry name" value="ASF1-like"/>
    <property type="match status" value="1"/>
</dbReference>
<evidence type="ECO:0000256" key="2">
    <source>
        <dbReference type="ARBA" id="ARBA00006051"/>
    </source>
</evidence>
<keyword evidence="5" id="KW-0143">Chaperone</keyword>
<dbReference type="Gene3D" id="2.60.40.1490">
    <property type="entry name" value="Histone chaperone ASF1-like"/>
    <property type="match status" value="1"/>
</dbReference>
<feature type="compositionally biased region" description="Acidic residues" evidence="7">
    <location>
        <begin position="189"/>
        <end position="205"/>
    </location>
</feature>
<keyword evidence="9" id="KW-1185">Reference proteome</keyword>
<sequence length="261" mass="30072">MSKVNVVNVSVMDKEADFTSPFKLEITFDCIEYISQDLEWKLIYVGSAEAPDYDQVLDSVLVGPIEPGKHMFIFEANAPNPDIIPQDDIIGVTVLLLTCSFGKHEFVRIGYYVNNEYADQNYVENPPPVVDIYKLKRSIMVEAPRVTRFKINWDQTSQNDENVYDEDQIMEDNIEPHQETESFIIKEDSSEDEDEAESEEEDDESEHSVIDLENEESISEYEENINELKQKNSSPIEEPSSKKIKIKDSIPENIKYDNLPD</sequence>
<dbReference type="Pfam" id="PF04729">
    <property type="entry name" value="ASF1_hist_chap"/>
    <property type="match status" value="1"/>
</dbReference>